<gene>
    <name evidence="1" type="ORF">PanWU01x14_326480</name>
</gene>
<evidence type="ECO:0000313" key="2">
    <source>
        <dbReference type="Proteomes" id="UP000237105"/>
    </source>
</evidence>
<keyword evidence="2" id="KW-1185">Reference proteome</keyword>
<proteinExistence type="predicted"/>
<dbReference type="OrthoDB" id="10334696at2759"/>
<dbReference type="Proteomes" id="UP000237105">
    <property type="component" value="Unassembled WGS sequence"/>
</dbReference>
<accession>A0A2P5AJE3</accession>
<name>A0A2P5AJE3_PARAD</name>
<evidence type="ECO:0000313" key="1">
    <source>
        <dbReference type="EMBL" id="PON36672.1"/>
    </source>
</evidence>
<comment type="caution">
    <text evidence="1">The sequence shown here is derived from an EMBL/GenBank/DDBJ whole genome shotgun (WGS) entry which is preliminary data.</text>
</comment>
<reference evidence="2" key="1">
    <citation type="submission" date="2016-06" db="EMBL/GenBank/DDBJ databases">
        <title>Parallel loss of symbiosis genes in relatives of nitrogen-fixing non-legume Parasponia.</title>
        <authorList>
            <person name="Van Velzen R."/>
            <person name="Holmer R."/>
            <person name="Bu F."/>
            <person name="Rutten L."/>
            <person name="Van Zeijl A."/>
            <person name="Liu W."/>
            <person name="Santuari L."/>
            <person name="Cao Q."/>
            <person name="Sharma T."/>
            <person name="Shen D."/>
            <person name="Roswanjaya Y."/>
            <person name="Wardhani T."/>
            <person name="Kalhor M.S."/>
            <person name="Jansen J."/>
            <person name="Van den Hoogen J."/>
            <person name="Gungor B."/>
            <person name="Hartog M."/>
            <person name="Hontelez J."/>
            <person name="Verver J."/>
            <person name="Yang W.-C."/>
            <person name="Schijlen E."/>
            <person name="Repin R."/>
            <person name="Schilthuizen M."/>
            <person name="Schranz E."/>
            <person name="Heidstra R."/>
            <person name="Miyata K."/>
            <person name="Fedorova E."/>
            <person name="Kohlen W."/>
            <person name="Bisseling T."/>
            <person name="Smit S."/>
            <person name="Geurts R."/>
        </authorList>
    </citation>
    <scope>NUCLEOTIDE SEQUENCE [LARGE SCALE GENOMIC DNA]</scope>
    <source>
        <strain evidence="2">cv. WU1-14</strain>
    </source>
</reference>
<sequence length="37" mass="3759">MVKSLNTGNSTSNGCNIMFTVAKVGPIPVRGGHTGRG</sequence>
<dbReference type="AlphaFoldDB" id="A0A2P5AJE3"/>
<organism evidence="1 2">
    <name type="scientific">Parasponia andersonii</name>
    <name type="common">Sponia andersonii</name>
    <dbReference type="NCBI Taxonomy" id="3476"/>
    <lineage>
        <taxon>Eukaryota</taxon>
        <taxon>Viridiplantae</taxon>
        <taxon>Streptophyta</taxon>
        <taxon>Embryophyta</taxon>
        <taxon>Tracheophyta</taxon>
        <taxon>Spermatophyta</taxon>
        <taxon>Magnoliopsida</taxon>
        <taxon>eudicotyledons</taxon>
        <taxon>Gunneridae</taxon>
        <taxon>Pentapetalae</taxon>
        <taxon>rosids</taxon>
        <taxon>fabids</taxon>
        <taxon>Rosales</taxon>
        <taxon>Cannabaceae</taxon>
        <taxon>Parasponia</taxon>
    </lineage>
</organism>
<protein>
    <submittedName>
        <fullName evidence="1">Uncharacterized protein</fullName>
    </submittedName>
</protein>
<dbReference type="EMBL" id="JXTB01000559">
    <property type="protein sequence ID" value="PON36672.1"/>
    <property type="molecule type" value="Genomic_DNA"/>
</dbReference>